<keyword evidence="4" id="KW-1185">Reference proteome</keyword>
<dbReference type="PANTHER" id="PTHR22911:SF103">
    <property type="entry name" value="BLR2811 PROTEIN"/>
    <property type="match status" value="1"/>
</dbReference>
<gene>
    <name evidence="3" type="ORF">LZG35_11970</name>
</gene>
<dbReference type="InterPro" id="IPR037185">
    <property type="entry name" value="EmrE-like"/>
</dbReference>
<keyword evidence="1" id="KW-1133">Transmembrane helix</keyword>
<dbReference type="RefSeq" id="WP_145953569.1">
    <property type="nucleotide sequence ID" value="NZ_CP012331.1"/>
</dbReference>
<reference evidence="3" key="1">
    <citation type="submission" date="2022-01" db="EMBL/GenBank/DDBJ databases">
        <authorList>
            <person name="Karlyshev A.V."/>
            <person name="Jaspars M."/>
        </authorList>
    </citation>
    <scope>NUCLEOTIDE SEQUENCE</scope>
    <source>
        <strain evidence="3">AGSA3-2</strain>
    </source>
</reference>
<feature type="transmembrane region" description="Helical" evidence="1">
    <location>
        <begin position="259"/>
        <end position="279"/>
    </location>
</feature>
<accession>A0A9Q3ZHQ5</accession>
<evidence type="ECO:0000256" key="1">
    <source>
        <dbReference type="SAM" id="Phobius"/>
    </source>
</evidence>
<proteinExistence type="predicted"/>
<keyword evidence="1" id="KW-0472">Membrane</keyword>
<feature type="domain" description="EamA" evidence="2">
    <location>
        <begin position="172"/>
        <end position="302"/>
    </location>
</feature>
<dbReference type="Proteomes" id="UP001107961">
    <property type="component" value="Unassembled WGS sequence"/>
</dbReference>
<dbReference type="InterPro" id="IPR000620">
    <property type="entry name" value="EamA_dom"/>
</dbReference>
<keyword evidence="1" id="KW-0812">Transmembrane</keyword>
<feature type="transmembrane region" description="Helical" evidence="1">
    <location>
        <begin position="122"/>
        <end position="140"/>
    </location>
</feature>
<protein>
    <submittedName>
        <fullName evidence="3">DMT family transporter</fullName>
    </submittedName>
</protein>
<dbReference type="PANTHER" id="PTHR22911">
    <property type="entry name" value="ACYL-MALONYL CONDENSING ENZYME-RELATED"/>
    <property type="match status" value="1"/>
</dbReference>
<dbReference type="EMBL" id="JAJVKT010000013">
    <property type="protein sequence ID" value="MCE7509357.1"/>
    <property type="molecule type" value="Genomic_DNA"/>
</dbReference>
<name>A0A9Q3ZHQ5_9GAMM</name>
<feature type="transmembrane region" description="Helical" evidence="1">
    <location>
        <begin position="229"/>
        <end position="252"/>
    </location>
</feature>
<evidence type="ECO:0000313" key="4">
    <source>
        <dbReference type="Proteomes" id="UP001107961"/>
    </source>
</evidence>
<dbReference type="GO" id="GO:0016020">
    <property type="term" value="C:membrane"/>
    <property type="evidence" value="ECO:0007669"/>
    <property type="project" value="InterPro"/>
</dbReference>
<sequence>MAERALNQLQAGGQVGVAPPLAPAPAPRPLTGVLLMAAGVGILPLMDSLAKYLSDEYHVVQVTWARYLFHFLLLGALLLWRLPLSALIPRHAGLQVIRSAFLLSTTLCYFGAIAFLPLANALALAFLGPLVSTALAPLILGESAGPRRWIAVTVGFLGTLVVIRPGWGEFHWASLLGLGAGVSYGLYQLTTRRLSGSGRPSVTLFYTSVFGLAVLSLIVPLVWRWPDPASWGLMLLMGSVGALAHFLIIRAFEYASAPVLSPVSYMEMVSAVTLGWLIFGDFPDPWTWAGIGLIVVSGLLIVIWE</sequence>
<dbReference type="Pfam" id="PF00892">
    <property type="entry name" value="EamA"/>
    <property type="match status" value="2"/>
</dbReference>
<feature type="transmembrane region" description="Helical" evidence="1">
    <location>
        <begin position="285"/>
        <end position="304"/>
    </location>
</feature>
<dbReference type="GeneID" id="94686590"/>
<comment type="caution">
    <text evidence="3">The sequence shown here is derived from an EMBL/GenBank/DDBJ whole genome shotgun (WGS) entry which is preliminary data.</text>
</comment>
<evidence type="ECO:0000259" key="2">
    <source>
        <dbReference type="Pfam" id="PF00892"/>
    </source>
</evidence>
<evidence type="ECO:0000313" key="3">
    <source>
        <dbReference type="EMBL" id="MCE7509357.1"/>
    </source>
</evidence>
<dbReference type="SUPFAM" id="SSF103481">
    <property type="entry name" value="Multidrug resistance efflux transporter EmrE"/>
    <property type="match status" value="2"/>
</dbReference>
<feature type="transmembrane region" description="Helical" evidence="1">
    <location>
        <begin position="96"/>
        <end position="116"/>
    </location>
</feature>
<feature type="transmembrane region" description="Helical" evidence="1">
    <location>
        <begin position="173"/>
        <end position="190"/>
    </location>
</feature>
<feature type="transmembrane region" description="Helical" evidence="1">
    <location>
        <begin position="64"/>
        <end position="84"/>
    </location>
</feature>
<feature type="transmembrane region" description="Helical" evidence="1">
    <location>
        <begin position="33"/>
        <end position="52"/>
    </location>
</feature>
<feature type="transmembrane region" description="Helical" evidence="1">
    <location>
        <begin position="149"/>
        <end position="167"/>
    </location>
</feature>
<organism evidence="3 4">
    <name type="scientific">Alloalcanivorax xenomutans</name>
    <dbReference type="NCBI Taxonomy" id="1094342"/>
    <lineage>
        <taxon>Bacteria</taxon>
        <taxon>Pseudomonadati</taxon>
        <taxon>Pseudomonadota</taxon>
        <taxon>Gammaproteobacteria</taxon>
        <taxon>Oceanospirillales</taxon>
        <taxon>Alcanivoracaceae</taxon>
        <taxon>Alloalcanivorax</taxon>
    </lineage>
</organism>
<feature type="domain" description="EamA" evidence="2">
    <location>
        <begin position="31"/>
        <end position="163"/>
    </location>
</feature>
<feature type="transmembrane region" description="Helical" evidence="1">
    <location>
        <begin position="202"/>
        <end position="223"/>
    </location>
</feature>
<dbReference type="AlphaFoldDB" id="A0A9Q3ZHQ5"/>